<dbReference type="InterPro" id="IPR030458">
    <property type="entry name" value="Glyco_hydro_31_AS"/>
</dbReference>
<evidence type="ECO:0000256" key="4">
    <source>
        <dbReference type="ARBA" id="ARBA00023180"/>
    </source>
</evidence>
<dbReference type="GO" id="GO:0004553">
    <property type="term" value="F:hydrolase activity, hydrolyzing O-glycosyl compounds"/>
    <property type="evidence" value="ECO:0007669"/>
    <property type="project" value="InterPro"/>
</dbReference>
<keyword evidence="11" id="KW-1185">Reference proteome</keyword>
<dbReference type="GO" id="GO:0030246">
    <property type="term" value="F:carbohydrate binding"/>
    <property type="evidence" value="ECO:0007669"/>
    <property type="project" value="InterPro"/>
</dbReference>
<evidence type="ECO:0000256" key="3">
    <source>
        <dbReference type="ARBA" id="ARBA00022801"/>
    </source>
</evidence>
<evidence type="ECO:0000256" key="5">
    <source>
        <dbReference type="ARBA" id="ARBA00023295"/>
    </source>
</evidence>
<evidence type="ECO:0000259" key="8">
    <source>
        <dbReference type="Pfam" id="PF01055"/>
    </source>
</evidence>
<evidence type="ECO:0000256" key="1">
    <source>
        <dbReference type="ARBA" id="ARBA00007806"/>
    </source>
</evidence>
<feature type="domain" description="Glycoside hydrolase family 31 TIM barrel" evidence="8">
    <location>
        <begin position="332"/>
        <end position="767"/>
    </location>
</feature>
<evidence type="ECO:0000259" key="9">
    <source>
        <dbReference type="Pfam" id="PF21365"/>
    </source>
</evidence>
<dbReference type="SUPFAM" id="SSF74650">
    <property type="entry name" value="Galactose mutarotase-like"/>
    <property type="match status" value="1"/>
</dbReference>
<dbReference type="InterPro" id="IPR000322">
    <property type="entry name" value="Glyco_hydro_31_TIM"/>
</dbReference>
<dbReference type="SUPFAM" id="SSF51011">
    <property type="entry name" value="Glycosyl hydrolase domain"/>
    <property type="match status" value="1"/>
</dbReference>
<comment type="similarity">
    <text evidence="1 6">Belongs to the glycosyl hydrolase 31 family.</text>
</comment>
<dbReference type="Proteomes" id="UP000703269">
    <property type="component" value="Unassembled WGS sequence"/>
</dbReference>
<keyword evidence="3 6" id="KW-0378">Hydrolase</keyword>
<dbReference type="PANTHER" id="PTHR22762:SF133">
    <property type="entry name" value="P-TYPE DOMAIN-CONTAINING PROTEIN"/>
    <property type="match status" value="1"/>
</dbReference>
<dbReference type="PROSITE" id="PS00707">
    <property type="entry name" value="GLYCOSYL_HYDROL_F31_2"/>
    <property type="match status" value="1"/>
</dbReference>
<dbReference type="OrthoDB" id="5839090at2759"/>
<dbReference type="PROSITE" id="PS00129">
    <property type="entry name" value="GLYCOSYL_HYDROL_F31_1"/>
    <property type="match status" value="1"/>
</dbReference>
<keyword evidence="4" id="KW-0325">Glycoprotein</keyword>
<dbReference type="InterPro" id="IPR030459">
    <property type="entry name" value="Glyco_hydro_31_CS"/>
</dbReference>
<dbReference type="Gene3D" id="3.20.20.80">
    <property type="entry name" value="Glycosidases"/>
    <property type="match status" value="2"/>
</dbReference>
<feature type="signal peptide" evidence="7">
    <location>
        <begin position="1"/>
        <end position="21"/>
    </location>
</feature>
<dbReference type="AlphaFoldDB" id="A0A9P3G6Q0"/>
<feature type="domain" description="Glycosyl hydrolase family 31 C-terminal" evidence="9">
    <location>
        <begin position="775"/>
        <end position="862"/>
    </location>
</feature>
<dbReference type="Gene3D" id="2.60.40.1180">
    <property type="entry name" value="Golgi alpha-mannosidase II"/>
    <property type="match status" value="2"/>
</dbReference>
<evidence type="ECO:0000256" key="7">
    <source>
        <dbReference type="SAM" id="SignalP"/>
    </source>
</evidence>
<accession>A0A9P3G6Q0</accession>
<dbReference type="InterPro" id="IPR013780">
    <property type="entry name" value="Glyco_hydro_b"/>
</dbReference>
<dbReference type="EMBL" id="BPQB01000012">
    <property type="protein sequence ID" value="GJE89286.1"/>
    <property type="molecule type" value="Genomic_DNA"/>
</dbReference>
<dbReference type="InterPro" id="IPR048395">
    <property type="entry name" value="Glyco_hydro_31_C"/>
</dbReference>
<dbReference type="GO" id="GO:0005975">
    <property type="term" value="P:carbohydrate metabolic process"/>
    <property type="evidence" value="ECO:0007669"/>
    <property type="project" value="InterPro"/>
</dbReference>
<reference evidence="10 11" key="1">
    <citation type="submission" date="2021-08" db="EMBL/GenBank/DDBJ databases">
        <title>Draft Genome Sequence of Phanerochaete sordida strain YK-624.</title>
        <authorList>
            <person name="Mori T."/>
            <person name="Dohra H."/>
            <person name="Suzuki T."/>
            <person name="Kawagishi H."/>
            <person name="Hirai H."/>
        </authorList>
    </citation>
    <scope>NUCLEOTIDE SEQUENCE [LARGE SCALE GENOMIC DNA]</scope>
    <source>
        <strain evidence="10 11">YK-624</strain>
    </source>
</reference>
<dbReference type="SUPFAM" id="SSF51445">
    <property type="entry name" value="(Trans)glycosidases"/>
    <property type="match status" value="1"/>
</dbReference>
<dbReference type="InterPro" id="IPR011013">
    <property type="entry name" value="Gal_mutarotase_sf_dom"/>
</dbReference>
<sequence>MLSVFFVGLLFLTVPDLSVFGRPVFLLLKEAAQKQFSVEQSSLAYNVSACPGYELRSLQETRNGLTARLSLAGSPCNAFGLDIPDLTLEVNYDSDTRLHVNIYDTARTQYTVPEEVLTLPAPDGTIHKDSSDLVFHYDTSPFAFWVTRRSEPDATPLFDTRISSLPKTPIPPVLHENATFYDHSSALDGFPLVFEDQYLQLASALPKGANVYGLGEVLASSGFRRDIGDFGDGTVQAMWARDEADPIDENVYGAHNVYLEHRYDPKTQRAQTHGVFLYSSAGGDVLLLTPKGSDVSLVEYRMIGGTLDFYFVSGPTPQKAIEQYGELVGFPTWQPAWGFGFHLCKWGYNSIEGTREAVDRMREADIPMETIWNDIDLYHALRDFTTDPETFQPDLMREFLRELASRNQHYIPIVDAAIPKEIPNGTDVYVPYRRGVELDVFMKNPDGTEYVGQVWPGYTVFPDWFAENAQSYWTEAFLNWSTVGGVEFSGIWLDMNEASSFCDNSCGSTAGISNTSAPFIIPGHPGNEIVNYPEGYDSAKWGPSGNMTINGSLTYGGGYTGLPEFVNRRSRAGWDVSSTRGIDGHALKARDLNTPPYAIHHGNGRLSAHALSTNATHAGGHVELDVHNLWGTMEERATYIALEAVHPGKRPFLISRSTFPGAGQWTGHWLGDNFSKWRYMWLSIQGVLQFQIYQIPFTGADTCGFNGNTDEELCNRWMQMSAFLPFYRNHNVLGAIPQEPYNWDSVADASRQAIYMRYSLLPYWYTLFANSSLFGSPPVRALFWEFPHEPELFSIDKQWMVGHDLLVTPVLMPNVSTVGGWFPGRGAVTWRDFYTHEVQESNPGQNTTVDAPLGKIPVHIRECAAILMHPFPKYTIEETMESPYGLLVSQAADGYAFGHAYLDDGISAQPTPHRNVEFRASTGRVDVRSTGDFAVQPRLQSITVLGTAQPMRGVRVQGRALDLWQWEYSPKLQRLNITGLDIDLNVDTSVEWD</sequence>
<evidence type="ECO:0000256" key="6">
    <source>
        <dbReference type="RuleBase" id="RU361185"/>
    </source>
</evidence>
<organism evidence="10 11">
    <name type="scientific">Phanerochaete sordida</name>
    <dbReference type="NCBI Taxonomy" id="48140"/>
    <lineage>
        <taxon>Eukaryota</taxon>
        <taxon>Fungi</taxon>
        <taxon>Dikarya</taxon>
        <taxon>Basidiomycota</taxon>
        <taxon>Agaricomycotina</taxon>
        <taxon>Agaricomycetes</taxon>
        <taxon>Polyporales</taxon>
        <taxon>Phanerochaetaceae</taxon>
        <taxon>Phanerochaete</taxon>
    </lineage>
</organism>
<dbReference type="InterPro" id="IPR017853">
    <property type="entry name" value="GH"/>
</dbReference>
<comment type="caution">
    <text evidence="10">The sequence shown here is derived from an EMBL/GenBank/DDBJ whole genome shotgun (WGS) entry which is preliminary data.</text>
</comment>
<dbReference type="CDD" id="cd06602">
    <property type="entry name" value="GH31_MGAM_SI_GAA"/>
    <property type="match status" value="1"/>
</dbReference>
<feature type="chain" id="PRO_5040514808" evidence="7">
    <location>
        <begin position="22"/>
        <end position="993"/>
    </location>
</feature>
<protein>
    <submittedName>
        <fullName evidence="10">Glycoside hydrolase family 31 protein</fullName>
    </submittedName>
</protein>
<keyword evidence="2 7" id="KW-0732">Signal</keyword>
<gene>
    <name evidence="10" type="ORF">PsYK624_053830</name>
</gene>
<name>A0A9P3G6Q0_9APHY</name>
<keyword evidence="5 6" id="KW-0326">Glycosidase</keyword>
<evidence type="ECO:0000256" key="2">
    <source>
        <dbReference type="ARBA" id="ARBA00022729"/>
    </source>
</evidence>
<dbReference type="PANTHER" id="PTHR22762">
    <property type="entry name" value="ALPHA-GLUCOSIDASE"/>
    <property type="match status" value="1"/>
</dbReference>
<dbReference type="CDD" id="cd14752">
    <property type="entry name" value="GH31_N"/>
    <property type="match status" value="1"/>
</dbReference>
<dbReference type="Gene3D" id="2.60.40.1760">
    <property type="entry name" value="glycosyl hydrolase (family 31)"/>
    <property type="match status" value="1"/>
</dbReference>
<proteinExistence type="inferred from homology"/>
<dbReference type="Pfam" id="PF21365">
    <property type="entry name" value="Glyco_hydro_31_3rd"/>
    <property type="match status" value="1"/>
</dbReference>
<evidence type="ECO:0000313" key="11">
    <source>
        <dbReference type="Proteomes" id="UP000703269"/>
    </source>
</evidence>
<dbReference type="Pfam" id="PF01055">
    <property type="entry name" value="Glyco_hydro_31_2nd"/>
    <property type="match status" value="1"/>
</dbReference>
<evidence type="ECO:0000313" key="10">
    <source>
        <dbReference type="EMBL" id="GJE89286.1"/>
    </source>
</evidence>